<keyword evidence="3" id="KW-1185">Reference proteome</keyword>
<accession>A0A4Q5LBU8</accession>
<evidence type="ECO:0000313" key="2">
    <source>
        <dbReference type="EMBL" id="RYU80077.1"/>
    </source>
</evidence>
<dbReference type="Proteomes" id="UP000294155">
    <property type="component" value="Unassembled WGS sequence"/>
</dbReference>
<dbReference type="EMBL" id="SEWE01000015">
    <property type="protein sequence ID" value="RYU80077.1"/>
    <property type="molecule type" value="Genomic_DNA"/>
</dbReference>
<feature type="domain" description="DUF4142" evidence="1">
    <location>
        <begin position="58"/>
        <end position="192"/>
    </location>
</feature>
<gene>
    <name evidence="2" type="ORF">EWM57_09040</name>
</gene>
<dbReference type="OrthoDB" id="883203at2"/>
<dbReference type="RefSeq" id="WP_129920819.1">
    <property type="nucleotide sequence ID" value="NZ_SEWE01000015.1"/>
</dbReference>
<dbReference type="PANTHER" id="PTHR38593:SF1">
    <property type="entry name" value="BLR2558 PROTEIN"/>
    <property type="match status" value="1"/>
</dbReference>
<dbReference type="PANTHER" id="PTHR38593">
    <property type="entry name" value="BLR2558 PROTEIN"/>
    <property type="match status" value="1"/>
</dbReference>
<evidence type="ECO:0000313" key="3">
    <source>
        <dbReference type="Proteomes" id="UP000294155"/>
    </source>
</evidence>
<dbReference type="AlphaFoldDB" id="A0A4Q5LBU8"/>
<organism evidence="2 3">
    <name type="scientific">Hymenobacter persicinus</name>
    <dbReference type="NCBI Taxonomy" id="2025506"/>
    <lineage>
        <taxon>Bacteria</taxon>
        <taxon>Pseudomonadati</taxon>
        <taxon>Bacteroidota</taxon>
        <taxon>Cytophagia</taxon>
        <taxon>Cytophagales</taxon>
        <taxon>Hymenobacteraceae</taxon>
        <taxon>Hymenobacter</taxon>
    </lineage>
</organism>
<dbReference type="Pfam" id="PF13628">
    <property type="entry name" value="DUF4142"/>
    <property type="match status" value="1"/>
</dbReference>
<dbReference type="InterPro" id="IPR012347">
    <property type="entry name" value="Ferritin-like"/>
</dbReference>
<dbReference type="Gene3D" id="1.20.1260.10">
    <property type="match status" value="1"/>
</dbReference>
<evidence type="ECO:0000259" key="1">
    <source>
        <dbReference type="Pfam" id="PF13628"/>
    </source>
</evidence>
<sequence>MKKTLYGLLCAGVLLGAAGCSTKQDSVETAQSENESKNAAATTDTELGKVEEKKLDFDSEFLTKAASGGMLEVQLGDYVAKNGSTTEGKQFGSQMVADHTKANAELKSIAAAKNVTLPAALGDDHAKVYKDVTEEKGADLDKEYLKEMVKDHEEDVKEFTEASVKAADPTLKAFATKQVPVLQHHLEMAQQMYAAVKDRK</sequence>
<protein>
    <submittedName>
        <fullName evidence="2">DUF4142 domain-containing protein</fullName>
    </submittedName>
</protein>
<dbReference type="InterPro" id="IPR025419">
    <property type="entry name" value="DUF4142"/>
</dbReference>
<comment type="caution">
    <text evidence="2">The sequence shown here is derived from an EMBL/GenBank/DDBJ whole genome shotgun (WGS) entry which is preliminary data.</text>
</comment>
<dbReference type="PROSITE" id="PS51257">
    <property type="entry name" value="PROKAR_LIPOPROTEIN"/>
    <property type="match status" value="1"/>
</dbReference>
<proteinExistence type="predicted"/>
<name>A0A4Q5LBU8_9BACT</name>
<reference evidence="2 3" key="1">
    <citation type="submission" date="2019-02" db="EMBL/GenBank/DDBJ databases">
        <title>Bacterial novel species isolated from soil.</title>
        <authorList>
            <person name="Jung H.-Y."/>
        </authorList>
    </citation>
    <scope>NUCLEOTIDE SEQUENCE [LARGE SCALE GENOMIC DNA]</scope>
    <source>
        <strain evidence="2 3">1-3-3-3</strain>
    </source>
</reference>